<evidence type="ECO:0000256" key="1">
    <source>
        <dbReference type="ARBA" id="ARBA00001936"/>
    </source>
</evidence>
<dbReference type="InterPro" id="IPR020084">
    <property type="entry name" value="NUDIX_hydrolase_CS"/>
</dbReference>
<dbReference type="InterPro" id="IPR000086">
    <property type="entry name" value="NUDIX_hydrolase_dom"/>
</dbReference>
<evidence type="ECO:0000256" key="9">
    <source>
        <dbReference type="ARBA" id="ARBA00036800"/>
    </source>
</evidence>
<dbReference type="Pfam" id="PF00293">
    <property type="entry name" value="NUDIX"/>
    <property type="match status" value="1"/>
</dbReference>
<dbReference type="Proteomes" id="UP000887013">
    <property type="component" value="Unassembled WGS sequence"/>
</dbReference>
<proteinExistence type="inferred from homology"/>
<keyword evidence="4" id="KW-0479">Metal-binding</keyword>
<evidence type="ECO:0000256" key="2">
    <source>
        <dbReference type="ARBA" id="ARBA00001946"/>
    </source>
</evidence>
<dbReference type="PROSITE" id="PS00893">
    <property type="entry name" value="NUDIX_BOX"/>
    <property type="match status" value="1"/>
</dbReference>
<comment type="subunit">
    <text evidence="11">Homodimer. Interacts with PCNA; interaction is disrupted in response to UV irradiation.</text>
</comment>
<evidence type="ECO:0000313" key="18">
    <source>
        <dbReference type="EMBL" id="GFS84558.1"/>
    </source>
</evidence>
<keyword evidence="19" id="KW-1185">Reference proteome</keyword>
<keyword evidence="7" id="KW-0464">Manganese</keyword>
<evidence type="ECO:0000256" key="7">
    <source>
        <dbReference type="ARBA" id="ARBA00023211"/>
    </source>
</evidence>
<evidence type="ECO:0000256" key="15">
    <source>
        <dbReference type="ARBA" id="ARBA00080476"/>
    </source>
</evidence>
<evidence type="ECO:0000256" key="13">
    <source>
        <dbReference type="ARBA" id="ARBA00076736"/>
    </source>
</evidence>
<dbReference type="InterPro" id="IPR020476">
    <property type="entry name" value="Nudix_hydrolase"/>
</dbReference>
<reference evidence="18" key="1">
    <citation type="submission" date="2020-08" db="EMBL/GenBank/DDBJ databases">
        <title>Multicomponent nature underlies the extraordinary mechanical properties of spider dragline silk.</title>
        <authorList>
            <person name="Kono N."/>
            <person name="Nakamura H."/>
            <person name="Mori M."/>
            <person name="Yoshida Y."/>
            <person name="Ohtoshi R."/>
            <person name="Malay A.D."/>
            <person name="Moran D.A.P."/>
            <person name="Tomita M."/>
            <person name="Numata K."/>
            <person name="Arakawa K."/>
        </authorList>
    </citation>
    <scope>NUCLEOTIDE SEQUENCE</scope>
</reference>
<comment type="cofactor">
    <cofactor evidence="2">
        <name>Mg(2+)</name>
        <dbReference type="ChEBI" id="CHEBI:18420"/>
    </cofactor>
</comment>
<dbReference type="GO" id="GO:0035539">
    <property type="term" value="F:8-oxo-7,8-dihydrodeoxyguanosine triphosphate pyrophosphatase activity"/>
    <property type="evidence" value="ECO:0007669"/>
    <property type="project" value="TreeGrafter"/>
</dbReference>
<comment type="caution">
    <text evidence="18">The sequence shown here is derived from an EMBL/GenBank/DDBJ whole genome shotgun (WGS) entry which is preliminary data.</text>
</comment>
<comment type="similarity">
    <text evidence="3 16">Belongs to the Nudix hydrolase family.</text>
</comment>
<dbReference type="PANTHER" id="PTHR16099">
    <property type="entry name" value="8-OXO-DGTP DIPHOSPHATES NUDT15"/>
    <property type="match status" value="1"/>
</dbReference>
<evidence type="ECO:0000256" key="11">
    <source>
        <dbReference type="ARBA" id="ARBA00062087"/>
    </source>
</evidence>
<dbReference type="GO" id="GO:0005829">
    <property type="term" value="C:cytosol"/>
    <property type="evidence" value="ECO:0007669"/>
    <property type="project" value="TreeGrafter"/>
</dbReference>
<dbReference type="PROSITE" id="PS51462">
    <property type="entry name" value="NUDIX"/>
    <property type="match status" value="1"/>
</dbReference>
<feature type="domain" description="Nudix hydrolase" evidence="17">
    <location>
        <begin position="2"/>
        <end position="140"/>
    </location>
</feature>
<evidence type="ECO:0000256" key="12">
    <source>
        <dbReference type="ARBA" id="ARBA00070687"/>
    </source>
</evidence>
<dbReference type="GO" id="GO:0046872">
    <property type="term" value="F:metal ion binding"/>
    <property type="evidence" value="ECO:0007669"/>
    <property type="project" value="UniProtKB-KW"/>
</dbReference>
<keyword evidence="6" id="KW-0460">Magnesium</keyword>
<dbReference type="GO" id="GO:0008413">
    <property type="term" value="F:8-oxo-7,8-dihydroguanosine triphosphate pyrophosphatase activity"/>
    <property type="evidence" value="ECO:0007669"/>
    <property type="project" value="UniProtKB-ARBA"/>
</dbReference>
<dbReference type="InterPro" id="IPR015797">
    <property type="entry name" value="NUDIX_hydrolase-like_dom_sf"/>
</dbReference>
<comment type="cofactor">
    <cofactor evidence="1">
        <name>Mn(2+)</name>
        <dbReference type="ChEBI" id="CHEBI:29035"/>
    </cofactor>
</comment>
<gene>
    <name evidence="18" type="primary">Nudt15</name>
    <name evidence="18" type="ORF">NPIL_179541</name>
</gene>
<dbReference type="GO" id="GO:0006950">
    <property type="term" value="P:response to stress"/>
    <property type="evidence" value="ECO:0007669"/>
    <property type="project" value="UniProtKB-ARBA"/>
</dbReference>
<evidence type="ECO:0000256" key="10">
    <source>
        <dbReference type="ARBA" id="ARBA00055812"/>
    </source>
</evidence>
<name>A0A8X6T9L4_NEPPI</name>
<sequence length="145" mass="16652">MKLRPGVGIAVMIMNNLYPNCIILGKRKGTIGAGLYQLPGGHLEFGESWEDAAHREVLEETGICIKNIQFCHAVNSIVKEHNYHYVTIFMKGEIDENGIITEPENLEPDKNEGWKWVNWDEMPSEDTLFWALRDFCKTRINPFLT</sequence>
<dbReference type="SUPFAM" id="SSF55811">
    <property type="entry name" value="Nudix"/>
    <property type="match status" value="1"/>
</dbReference>
<evidence type="ECO:0000256" key="5">
    <source>
        <dbReference type="ARBA" id="ARBA00022801"/>
    </source>
</evidence>
<comment type="catalytic activity">
    <reaction evidence="8">
        <text>a 2'-deoxyribonucleoside 5'-triphosphate + H2O = a 2'-deoxyribonucleoside 5'-phosphate + diphosphate + H(+)</text>
        <dbReference type="Rhea" id="RHEA:44644"/>
        <dbReference type="ChEBI" id="CHEBI:15377"/>
        <dbReference type="ChEBI" id="CHEBI:15378"/>
        <dbReference type="ChEBI" id="CHEBI:33019"/>
        <dbReference type="ChEBI" id="CHEBI:61560"/>
        <dbReference type="ChEBI" id="CHEBI:65317"/>
        <dbReference type="EC" id="3.6.1.9"/>
    </reaction>
</comment>
<dbReference type="CDD" id="cd04678">
    <property type="entry name" value="NUDIX_MTH2_Nudt15"/>
    <property type="match status" value="1"/>
</dbReference>
<comment type="catalytic activity">
    <reaction evidence="9">
        <text>a ribonucleoside 5'-triphosphate + H2O = a ribonucleoside 5'-phosphate + diphosphate + H(+)</text>
        <dbReference type="Rhea" id="RHEA:23996"/>
        <dbReference type="ChEBI" id="CHEBI:15377"/>
        <dbReference type="ChEBI" id="CHEBI:15378"/>
        <dbReference type="ChEBI" id="CHEBI:33019"/>
        <dbReference type="ChEBI" id="CHEBI:58043"/>
        <dbReference type="ChEBI" id="CHEBI:61557"/>
        <dbReference type="EC" id="3.6.1.9"/>
    </reaction>
</comment>
<evidence type="ECO:0000256" key="14">
    <source>
        <dbReference type="ARBA" id="ARBA00077398"/>
    </source>
</evidence>
<keyword evidence="5 16" id="KW-0378">Hydrolase</keyword>
<dbReference type="Gene3D" id="3.90.79.10">
    <property type="entry name" value="Nucleoside Triphosphate Pyrophosphohydrolase"/>
    <property type="match status" value="1"/>
</dbReference>
<dbReference type="EMBL" id="BMAW01098390">
    <property type="protein sequence ID" value="GFS84558.1"/>
    <property type="molecule type" value="Genomic_DNA"/>
</dbReference>
<comment type="function">
    <text evidence="10">May catalyze the hydrolysis of nucleoside triphosphates including dGTP, dTTP, dCTP, their oxidized forms like 8-oxo-dGTP and the prodrug thiopurine derivatives 6-thio-dGTP and 6-thio-GTP. Could also catalyze the hydrolysis of some nucleoside diphosphate derivatives. Hydrolyzes oxidized nucleosides triphosphates like 8-oxo-dGTP in vitro, but the specificity and efficiency towards these substrates are low. Therefore, the potential in vivo sanitizing role of this enzyme, that would consist in removing oxidatively damaged forms of nucleosides to prevent their incorporation into DNA, is unclear. Through the hydrolysis of thioguanosine triphosphates may participate in the catabolism of thiopurine drugs. May also have a role in DNA synthesis and cell cycle progression by stabilizing PCNA. Exhibits decapping activity towards dpCoA-capped RNAs in vitro.</text>
</comment>
<evidence type="ECO:0000256" key="8">
    <source>
        <dbReference type="ARBA" id="ARBA00036546"/>
    </source>
</evidence>
<dbReference type="OrthoDB" id="447842at2759"/>
<organism evidence="18 19">
    <name type="scientific">Nephila pilipes</name>
    <name type="common">Giant wood spider</name>
    <name type="synonym">Nephila maculata</name>
    <dbReference type="NCBI Taxonomy" id="299642"/>
    <lineage>
        <taxon>Eukaryota</taxon>
        <taxon>Metazoa</taxon>
        <taxon>Ecdysozoa</taxon>
        <taxon>Arthropoda</taxon>
        <taxon>Chelicerata</taxon>
        <taxon>Arachnida</taxon>
        <taxon>Araneae</taxon>
        <taxon>Araneomorphae</taxon>
        <taxon>Entelegynae</taxon>
        <taxon>Araneoidea</taxon>
        <taxon>Nephilidae</taxon>
        <taxon>Nephila</taxon>
    </lineage>
</organism>
<evidence type="ECO:0000313" key="19">
    <source>
        <dbReference type="Proteomes" id="UP000887013"/>
    </source>
</evidence>
<dbReference type="AlphaFoldDB" id="A0A8X6T9L4"/>
<dbReference type="GO" id="GO:0006203">
    <property type="term" value="P:dGTP catabolic process"/>
    <property type="evidence" value="ECO:0007669"/>
    <property type="project" value="TreeGrafter"/>
</dbReference>
<evidence type="ECO:0000259" key="17">
    <source>
        <dbReference type="PROSITE" id="PS51462"/>
    </source>
</evidence>
<evidence type="ECO:0000256" key="16">
    <source>
        <dbReference type="RuleBase" id="RU003476"/>
    </source>
</evidence>
<accession>A0A8X6T9L4</accession>
<evidence type="ECO:0000256" key="4">
    <source>
        <dbReference type="ARBA" id="ARBA00022723"/>
    </source>
</evidence>
<dbReference type="FunFam" id="3.90.79.10:FF:000034">
    <property type="entry name" value="Nucleotide triphosphate diphosphatase NUDT15"/>
    <property type="match status" value="1"/>
</dbReference>
<dbReference type="PANTHER" id="PTHR16099:SF5">
    <property type="entry name" value="NUCLEOTIDE TRIPHOSPHATE DIPHOSPHATASE NUDT15"/>
    <property type="match status" value="1"/>
</dbReference>
<protein>
    <recommendedName>
        <fullName evidence="12">Nucleotide triphosphate diphosphatase NUDT15</fullName>
    </recommendedName>
    <alternativeName>
        <fullName evidence="13">MutT homolog 2</fullName>
    </alternativeName>
    <alternativeName>
        <fullName evidence="15">Nucleoside diphosphate-linked moiety X motif 15</fullName>
    </alternativeName>
    <alternativeName>
        <fullName evidence="14">Nucleoside diphosphate-linked to another moiety X hydrolase 15</fullName>
    </alternativeName>
</protein>
<evidence type="ECO:0000256" key="3">
    <source>
        <dbReference type="ARBA" id="ARBA00005582"/>
    </source>
</evidence>
<evidence type="ECO:0000256" key="6">
    <source>
        <dbReference type="ARBA" id="ARBA00022842"/>
    </source>
</evidence>
<dbReference type="PRINTS" id="PR00502">
    <property type="entry name" value="NUDIXFAMILY"/>
</dbReference>